<evidence type="ECO:0000256" key="1">
    <source>
        <dbReference type="SAM" id="MobiDB-lite"/>
    </source>
</evidence>
<accession>A0A420Y6C4</accession>
<feature type="compositionally biased region" description="Polar residues" evidence="1">
    <location>
        <begin position="676"/>
        <end position="691"/>
    </location>
</feature>
<feature type="compositionally biased region" description="Polar residues" evidence="1">
    <location>
        <begin position="416"/>
        <end position="428"/>
    </location>
</feature>
<keyword evidence="4" id="KW-1185">Reference proteome</keyword>
<gene>
    <name evidence="3" type="ORF">DL546_001362</name>
</gene>
<sequence length="709" mass="76363">MSAYFGIDHDGNGGLVGRADGTEGLHNGSGAGFVWTNQTNNMLLNELQFAAAKSVRTSTIILATFNTIAAFGTAIGILYDCYCRRRRSTRIYGTSQPSAAFVPSGEVYPLVLSFGITIQGTTFAVAQSTGLQGFGTLGCTTISQLMLPALFLVPYIQFVFALELTLRGLRRKPFSPRGKWAVPICLAVIGLLTLTNFLVADFIRTEDFCFASLFWFVAHYGLLCFVLLVAISSTILLCTVAVAAKLCRNINIEITERVCASRMVYYMALAFVSNVSVQYTGATMAGPTLICCKCFVIPFFFALAFKHRTKSHNGPQTLQLSMVASVAANLSGLLTGGLYLFIKSNTLSTIRPRFKEGGHDGQRIRPAIRRFSSHASGPDFNGHILQPVSGPGTLRRTESDSSLIGKEKHNGAGDSQFPNPLRSNPSVRIPQSIQPAQTLSSGASHVRKRSYSLFPNGTSRWKSPAATFLPTTTYASTTHGSAEAERAVESTVDQLRPPPSIWSLAKARHRRDSSMVSSATVQIGLRLSNVNDIIPMPFGSALAADASVVSLACPKEKEKNLPGSRPSPIVTLKTTRVPALSSNRTMKGTSPRRDPVKDVKTKALQPVTTNDQPTNQSPKDDDYSSSYDDDENDISDAADGHDAAEDSDQVVTLSPTVYSAPSPRKREVVSPKAATLPSSTFHAMSSDSPRSLSPRAATGRIPPATGDWI</sequence>
<comment type="caution">
    <text evidence="3">The sequence shown here is derived from an EMBL/GenBank/DDBJ whole genome shotgun (WGS) entry which is preliminary data.</text>
</comment>
<evidence type="ECO:0000313" key="4">
    <source>
        <dbReference type="Proteomes" id="UP000275385"/>
    </source>
</evidence>
<name>A0A420Y6C4_9PEZI</name>
<feature type="transmembrane region" description="Helical" evidence="2">
    <location>
        <begin position="317"/>
        <end position="342"/>
    </location>
</feature>
<feature type="compositionally biased region" description="Acidic residues" evidence="1">
    <location>
        <begin position="627"/>
        <end position="636"/>
    </location>
</feature>
<feature type="transmembrane region" description="Helical" evidence="2">
    <location>
        <begin position="178"/>
        <end position="200"/>
    </location>
</feature>
<feature type="transmembrane region" description="Helical" evidence="2">
    <location>
        <begin position="60"/>
        <end position="82"/>
    </location>
</feature>
<evidence type="ECO:0000313" key="3">
    <source>
        <dbReference type="EMBL" id="RKU43387.1"/>
    </source>
</evidence>
<feature type="region of interest" description="Disordered" evidence="1">
    <location>
        <begin position="555"/>
        <end position="709"/>
    </location>
</feature>
<keyword evidence="2" id="KW-0812">Transmembrane</keyword>
<keyword evidence="2" id="KW-1133">Transmembrane helix</keyword>
<reference evidence="3 4" key="1">
    <citation type="submission" date="2018-08" db="EMBL/GenBank/DDBJ databases">
        <title>Draft genome of the lignicolous fungus Coniochaeta pulveracea.</title>
        <authorList>
            <person name="Borstlap C.J."/>
            <person name="De Witt R.N."/>
            <person name="Botha A."/>
            <person name="Volschenk H."/>
        </authorList>
    </citation>
    <scope>NUCLEOTIDE SEQUENCE [LARGE SCALE GENOMIC DNA]</scope>
    <source>
        <strain evidence="3 4">CAB683</strain>
    </source>
</reference>
<feature type="compositionally biased region" description="Basic and acidic residues" evidence="1">
    <location>
        <begin position="591"/>
        <end position="601"/>
    </location>
</feature>
<feature type="transmembrane region" description="Helical" evidence="2">
    <location>
        <begin position="287"/>
        <end position="305"/>
    </location>
</feature>
<feature type="transmembrane region" description="Helical" evidence="2">
    <location>
        <begin position="220"/>
        <end position="243"/>
    </location>
</feature>
<dbReference type="STRING" id="177199.A0A420Y6C4"/>
<feature type="transmembrane region" description="Helical" evidence="2">
    <location>
        <begin position="146"/>
        <end position="166"/>
    </location>
</feature>
<dbReference type="Proteomes" id="UP000275385">
    <property type="component" value="Unassembled WGS sequence"/>
</dbReference>
<feature type="compositionally biased region" description="Polar residues" evidence="1">
    <location>
        <begin position="606"/>
        <end position="617"/>
    </location>
</feature>
<feature type="transmembrane region" description="Helical" evidence="2">
    <location>
        <begin position="263"/>
        <end position="281"/>
    </location>
</feature>
<feature type="compositionally biased region" description="Basic and acidic residues" evidence="1">
    <location>
        <begin position="395"/>
        <end position="411"/>
    </location>
</feature>
<proteinExistence type="predicted"/>
<feature type="transmembrane region" description="Helical" evidence="2">
    <location>
        <begin position="107"/>
        <end position="126"/>
    </location>
</feature>
<dbReference type="OrthoDB" id="5368516at2759"/>
<keyword evidence="2" id="KW-0472">Membrane</keyword>
<feature type="region of interest" description="Disordered" evidence="1">
    <location>
        <begin position="382"/>
        <end position="428"/>
    </location>
</feature>
<dbReference type="AlphaFoldDB" id="A0A420Y6C4"/>
<protein>
    <submittedName>
        <fullName evidence="3">Uncharacterized protein</fullName>
    </submittedName>
</protein>
<dbReference type="EMBL" id="QVQW01000043">
    <property type="protein sequence ID" value="RKU43387.1"/>
    <property type="molecule type" value="Genomic_DNA"/>
</dbReference>
<feature type="compositionally biased region" description="Polar residues" evidence="1">
    <location>
        <begin position="649"/>
        <end position="659"/>
    </location>
</feature>
<evidence type="ECO:0000256" key="2">
    <source>
        <dbReference type="SAM" id="Phobius"/>
    </source>
</evidence>
<organism evidence="3 4">
    <name type="scientific">Coniochaeta pulveracea</name>
    <dbReference type="NCBI Taxonomy" id="177199"/>
    <lineage>
        <taxon>Eukaryota</taxon>
        <taxon>Fungi</taxon>
        <taxon>Dikarya</taxon>
        <taxon>Ascomycota</taxon>
        <taxon>Pezizomycotina</taxon>
        <taxon>Sordariomycetes</taxon>
        <taxon>Sordariomycetidae</taxon>
        <taxon>Coniochaetales</taxon>
        <taxon>Coniochaetaceae</taxon>
        <taxon>Coniochaeta</taxon>
    </lineage>
</organism>